<evidence type="ECO:0008006" key="4">
    <source>
        <dbReference type="Google" id="ProtNLM"/>
    </source>
</evidence>
<dbReference type="PANTHER" id="PTHR31410">
    <property type="entry name" value="TRANSMEMBRANE PROTEIN 246"/>
    <property type="match status" value="1"/>
</dbReference>
<dbReference type="GO" id="GO:0006506">
    <property type="term" value="P:GPI anchor biosynthetic process"/>
    <property type="evidence" value="ECO:0007669"/>
    <property type="project" value="InterPro"/>
</dbReference>
<reference evidence="2" key="1">
    <citation type="submission" date="2022-11" db="EMBL/GenBank/DDBJ databases">
        <authorList>
            <person name="Petersen C."/>
        </authorList>
    </citation>
    <scope>NUCLEOTIDE SEQUENCE</scope>
    <source>
        <strain evidence="2">IBT 34128</strain>
    </source>
</reference>
<evidence type="ECO:0000313" key="2">
    <source>
        <dbReference type="EMBL" id="KAJ5092063.1"/>
    </source>
</evidence>
<proteinExistence type="predicted"/>
<feature type="transmembrane region" description="Helical" evidence="1">
    <location>
        <begin position="299"/>
        <end position="318"/>
    </location>
</feature>
<organism evidence="2 3">
    <name type="scientific">Penicillium alfredii</name>
    <dbReference type="NCBI Taxonomy" id="1506179"/>
    <lineage>
        <taxon>Eukaryota</taxon>
        <taxon>Fungi</taxon>
        <taxon>Dikarya</taxon>
        <taxon>Ascomycota</taxon>
        <taxon>Pezizomycotina</taxon>
        <taxon>Eurotiomycetes</taxon>
        <taxon>Eurotiomycetidae</taxon>
        <taxon>Eurotiales</taxon>
        <taxon>Aspergillaceae</taxon>
        <taxon>Penicillium</taxon>
    </lineage>
</organism>
<dbReference type="RefSeq" id="XP_056510260.1">
    <property type="nucleotide sequence ID" value="XM_056657460.1"/>
</dbReference>
<dbReference type="OrthoDB" id="2016523at2759"/>
<evidence type="ECO:0000313" key="3">
    <source>
        <dbReference type="Proteomes" id="UP001141434"/>
    </source>
</evidence>
<dbReference type="EMBL" id="JAPMSZ010000009">
    <property type="protein sequence ID" value="KAJ5092063.1"/>
    <property type="molecule type" value="Genomic_DNA"/>
</dbReference>
<keyword evidence="1" id="KW-0812">Transmembrane</keyword>
<keyword evidence="3" id="KW-1185">Reference proteome</keyword>
<feature type="transmembrane region" description="Helical" evidence="1">
    <location>
        <begin position="20"/>
        <end position="39"/>
    </location>
</feature>
<sequence length="446" mass="49537">MILLGKRPPILGASNTGAGAQTLRVFLSFLLFYALLVLYTRTQSSRDPGSAFFRPWTAYDASYSAVRLDEADRYIDSVNNNNGTAPKPAKASPQPGLCVGIASIARNGIRYFRSTVGTVLEGLSEAERADIHLVLFIAHTDPAQHPAYNETWLHEVADRVLLYEPDKVNVDYIRSLETDAARVSGREKALFDYTYLLQACEATNAPYVVMLEDDVVAQDGWYHRTRQALASAEEQTKKIGASKWLYLRLFYTEEFLGWNAQDWPIYLAYSILAAAFVACVGLGLRQHRPQLHAHLPNETILLLTGVCTPLMIGLFFAAGRVTMLPIPTGVHQMPRFGCCSQAFVFPRARVPDLVELYRARHLGYVDVITEEYANANNEIRWAVTPSIMQHAGRRSSKAMNDDPAGGLRHKSKSEISEVGKLWNFGFELNDAAALRAEHSVVLGQGG</sequence>
<name>A0A9W9F1Q8_9EURO</name>
<dbReference type="Proteomes" id="UP001141434">
    <property type="component" value="Unassembled WGS sequence"/>
</dbReference>
<reference evidence="2" key="2">
    <citation type="journal article" date="2023" name="IMA Fungus">
        <title>Comparative genomic study of the Penicillium genus elucidates a diverse pangenome and 15 lateral gene transfer events.</title>
        <authorList>
            <person name="Petersen C."/>
            <person name="Sorensen T."/>
            <person name="Nielsen M.R."/>
            <person name="Sondergaard T.E."/>
            <person name="Sorensen J.L."/>
            <person name="Fitzpatrick D.A."/>
            <person name="Frisvad J.C."/>
            <person name="Nielsen K.L."/>
        </authorList>
    </citation>
    <scope>NUCLEOTIDE SEQUENCE</scope>
    <source>
        <strain evidence="2">IBT 34128</strain>
    </source>
</reference>
<accession>A0A9W9F1Q8</accession>
<dbReference type="GeneID" id="81396629"/>
<dbReference type="PANTHER" id="PTHR31410:SF1">
    <property type="entry name" value="POST-GPI ATTACHMENT TO PROTEINS FACTOR 4"/>
    <property type="match status" value="1"/>
</dbReference>
<dbReference type="GO" id="GO:0016757">
    <property type="term" value="F:glycosyltransferase activity"/>
    <property type="evidence" value="ECO:0007669"/>
    <property type="project" value="InterPro"/>
</dbReference>
<gene>
    <name evidence="2" type="ORF">NUU61_006933</name>
</gene>
<feature type="transmembrane region" description="Helical" evidence="1">
    <location>
        <begin position="265"/>
        <end position="284"/>
    </location>
</feature>
<dbReference type="GO" id="GO:0000139">
    <property type="term" value="C:Golgi membrane"/>
    <property type="evidence" value="ECO:0007669"/>
    <property type="project" value="InterPro"/>
</dbReference>
<protein>
    <recommendedName>
        <fullName evidence="4">Integral membrane protein</fullName>
    </recommendedName>
</protein>
<dbReference type="InterPro" id="IPR029675">
    <property type="entry name" value="PGAP4"/>
</dbReference>
<keyword evidence="1" id="KW-0472">Membrane</keyword>
<keyword evidence="1" id="KW-1133">Transmembrane helix</keyword>
<dbReference type="AlphaFoldDB" id="A0A9W9F1Q8"/>
<dbReference type="CDD" id="cd22189">
    <property type="entry name" value="PGAP4-like_fungal"/>
    <property type="match status" value="1"/>
</dbReference>
<comment type="caution">
    <text evidence="2">The sequence shown here is derived from an EMBL/GenBank/DDBJ whole genome shotgun (WGS) entry which is preliminary data.</text>
</comment>
<evidence type="ECO:0000256" key="1">
    <source>
        <dbReference type="SAM" id="Phobius"/>
    </source>
</evidence>